<dbReference type="AlphaFoldDB" id="A0A383CQX8"/>
<feature type="non-terminal residue" evidence="2">
    <location>
        <position position="89"/>
    </location>
</feature>
<keyword evidence="1" id="KW-1133">Transmembrane helix</keyword>
<organism evidence="2">
    <name type="scientific">marine metagenome</name>
    <dbReference type="NCBI Taxonomy" id="408172"/>
    <lineage>
        <taxon>unclassified sequences</taxon>
        <taxon>metagenomes</taxon>
        <taxon>ecological metagenomes</taxon>
    </lineage>
</organism>
<accession>A0A383CQX8</accession>
<protein>
    <recommendedName>
        <fullName evidence="3">Phospho-N-acetylmuramoyl-pentapeptide-transferase</fullName>
    </recommendedName>
</protein>
<dbReference type="EMBL" id="UINC01211044">
    <property type="protein sequence ID" value="SVE34777.1"/>
    <property type="molecule type" value="Genomic_DNA"/>
</dbReference>
<evidence type="ECO:0008006" key="3">
    <source>
        <dbReference type="Google" id="ProtNLM"/>
    </source>
</evidence>
<sequence length="89" mass="9955">MFSNLVENYPIFNVFKYLTVRTGLSMFTSMIVVFFIGNPIINYFASKKIHNPIRSDGPTDHIVKKIGTPTMGGVLILIGIFSGVLLWSD</sequence>
<dbReference type="InterPro" id="IPR018480">
    <property type="entry name" value="PNAcMuramoyl-5peptid_Trfase_CS"/>
</dbReference>
<evidence type="ECO:0000256" key="1">
    <source>
        <dbReference type="SAM" id="Phobius"/>
    </source>
</evidence>
<feature type="transmembrane region" description="Helical" evidence="1">
    <location>
        <begin position="24"/>
        <end position="45"/>
    </location>
</feature>
<reference evidence="2" key="1">
    <citation type="submission" date="2018-05" db="EMBL/GenBank/DDBJ databases">
        <authorList>
            <person name="Lanie J.A."/>
            <person name="Ng W.-L."/>
            <person name="Kazmierczak K.M."/>
            <person name="Andrzejewski T.M."/>
            <person name="Davidsen T.M."/>
            <person name="Wayne K.J."/>
            <person name="Tettelin H."/>
            <person name="Glass J.I."/>
            <person name="Rusch D."/>
            <person name="Podicherti R."/>
            <person name="Tsui H.-C.T."/>
            <person name="Winkler M.E."/>
        </authorList>
    </citation>
    <scope>NUCLEOTIDE SEQUENCE</scope>
</reference>
<name>A0A383CQX8_9ZZZZ</name>
<evidence type="ECO:0000313" key="2">
    <source>
        <dbReference type="EMBL" id="SVE34777.1"/>
    </source>
</evidence>
<keyword evidence="1" id="KW-0812">Transmembrane</keyword>
<proteinExistence type="predicted"/>
<keyword evidence="1" id="KW-0472">Membrane</keyword>
<gene>
    <name evidence="2" type="ORF">METZ01_LOCUS487631</name>
</gene>
<feature type="transmembrane region" description="Helical" evidence="1">
    <location>
        <begin position="66"/>
        <end position="87"/>
    </location>
</feature>
<dbReference type="PROSITE" id="PS01347">
    <property type="entry name" value="MRAY_1"/>
    <property type="match status" value="1"/>
</dbReference>
<dbReference type="Pfam" id="PF10555">
    <property type="entry name" value="MraY_sig1"/>
    <property type="match status" value="1"/>
</dbReference>